<feature type="region of interest" description="Disordered" evidence="1">
    <location>
        <begin position="139"/>
        <end position="162"/>
    </location>
</feature>
<dbReference type="AlphaFoldDB" id="A0AAN9UH46"/>
<reference evidence="2 3" key="1">
    <citation type="journal article" date="2023" name="PLoS ONE">
        <title>Cytospora paraplurivora sp. nov. isolated from orchards with fruit tree decline syndrome in Ontario, Canada.</title>
        <authorList>
            <person name="Ilyukhin E."/>
            <person name="Nguyen H.D.T."/>
            <person name="Castle A.J."/>
            <person name="Ellouze W."/>
        </authorList>
    </citation>
    <scope>NUCLEOTIDE SEQUENCE [LARGE SCALE GENOMIC DNA]</scope>
    <source>
        <strain evidence="2 3">FDS-564</strain>
    </source>
</reference>
<feature type="compositionally biased region" description="Basic and acidic residues" evidence="1">
    <location>
        <begin position="38"/>
        <end position="50"/>
    </location>
</feature>
<proteinExistence type="predicted"/>
<organism evidence="2 3">
    <name type="scientific">Cytospora paraplurivora</name>
    <dbReference type="NCBI Taxonomy" id="2898453"/>
    <lineage>
        <taxon>Eukaryota</taxon>
        <taxon>Fungi</taxon>
        <taxon>Dikarya</taxon>
        <taxon>Ascomycota</taxon>
        <taxon>Pezizomycotina</taxon>
        <taxon>Sordariomycetes</taxon>
        <taxon>Sordariomycetidae</taxon>
        <taxon>Diaporthales</taxon>
        <taxon>Cytosporaceae</taxon>
        <taxon>Cytospora</taxon>
    </lineage>
</organism>
<sequence>MPPKAAKRKARGLKGDDPWGTPDDQPRKKPRASVPRVDTLDEDQRHEKSLGSKRVHPLSSHHDSILVADHSPCDISQFQSWADWQTKFNEKEKSDKWQFANTFNNNIEAKREQFGDLFDRCHNELNDAGDKYARLLEEPYTNTKPPSKPSNNLQPPTAKSCQERPLFKASRRIFQKCQDLIADHDRADKETTQDSPRPDPPREQWKEDIASVQELLLYGLQHGENIVECIVIPSSDGEEKGHLLTPDKEELSETGKMAVDMYQKSAEGVMKGGLTWGEMVRSQAGAFGKALDGLSGV</sequence>
<feature type="region of interest" description="Disordered" evidence="1">
    <location>
        <begin position="1"/>
        <end position="60"/>
    </location>
</feature>
<evidence type="ECO:0000313" key="3">
    <source>
        <dbReference type="Proteomes" id="UP001320245"/>
    </source>
</evidence>
<accession>A0AAN9UH46</accession>
<feature type="compositionally biased region" description="Polar residues" evidence="1">
    <location>
        <begin position="140"/>
        <end position="160"/>
    </location>
</feature>
<protein>
    <submittedName>
        <fullName evidence="2">Uncharacterized protein</fullName>
    </submittedName>
</protein>
<feature type="region of interest" description="Disordered" evidence="1">
    <location>
        <begin position="184"/>
        <end position="203"/>
    </location>
</feature>
<evidence type="ECO:0000256" key="1">
    <source>
        <dbReference type="SAM" id="MobiDB-lite"/>
    </source>
</evidence>
<evidence type="ECO:0000313" key="2">
    <source>
        <dbReference type="EMBL" id="KAK7746851.1"/>
    </source>
</evidence>
<comment type="caution">
    <text evidence="2">The sequence shown here is derived from an EMBL/GenBank/DDBJ whole genome shotgun (WGS) entry which is preliminary data.</text>
</comment>
<dbReference type="EMBL" id="JAJSPL020000005">
    <property type="protein sequence ID" value="KAK7746851.1"/>
    <property type="molecule type" value="Genomic_DNA"/>
</dbReference>
<feature type="compositionally biased region" description="Basic residues" evidence="1">
    <location>
        <begin position="1"/>
        <end position="12"/>
    </location>
</feature>
<dbReference type="Proteomes" id="UP001320245">
    <property type="component" value="Unassembled WGS sequence"/>
</dbReference>
<name>A0AAN9UH46_9PEZI</name>
<gene>
    <name evidence="2" type="ORF">SLS53_002039</name>
</gene>
<keyword evidence="3" id="KW-1185">Reference proteome</keyword>